<dbReference type="Proteomes" id="UP000317982">
    <property type="component" value="Unassembled WGS sequence"/>
</dbReference>
<sequence>MAIPARRIRDRESFNNVTSSPHETAAIYFFKQLDPIYDAVCAVAQDFINRPHLYTRIGSDECVEALARLRSQLGTDPRLPSRDQRAQAYAAVYGPPNGVAEFDKLREDLMAAATAYAERVFDTGVDMLRERVRTAHKPLKDFLTGATGDSTRWTSGQALDNLAERTCFSVLRVPGISSVFGIASAPQKDWPYSEDSDANKLLDEISRRLTPANVLDRQGASSRQRVAARGAEAIASVLDYSENGADRGDDNASLDILITQVYTWATAKKALAMGATSN</sequence>
<dbReference type="InParanoid" id="A0A545ASZ8"/>
<evidence type="ECO:0000313" key="1">
    <source>
        <dbReference type="EMBL" id="TQS43725.1"/>
    </source>
</evidence>
<organism evidence="1 2">
    <name type="scientific">Cryptosporangium phraense</name>
    <dbReference type="NCBI Taxonomy" id="2593070"/>
    <lineage>
        <taxon>Bacteria</taxon>
        <taxon>Bacillati</taxon>
        <taxon>Actinomycetota</taxon>
        <taxon>Actinomycetes</taxon>
        <taxon>Cryptosporangiales</taxon>
        <taxon>Cryptosporangiaceae</taxon>
        <taxon>Cryptosporangium</taxon>
    </lineage>
</organism>
<keyword evidence="2" id="KW-1185">Reference proteome</keyword>
<accession>A0A545ASZ8</accession>
<dbReference type="OrthoDB" id="5184718at2"/>
<name>A0A545ASZ8_9ACTN</name>
<comment type="caution">
    <text evidence="1">The sequence shown here is derived from an EMBL/GenBank/DDBJ whole genome shotgun (WGS) entry which is preliminary data.</text>
</comment>
<reference evidence="1 2" key="1">
    <citation type="submission" date="2019-07" db="EMBL/GenBank/DDBJ databases">
        <title>Cryptosporangium phraense sp. nov., isolated from plant litter.</title>
        <authorList>
            <person name="Suriyachadkun C."/>
        </authorList>
    </citation>
    <scope>NUCLEOTIDE SEQUENCE [LARGE SCALE GENOMIC DNA]</scope>
    <source>
        <strain evidence="1 2">A-T 5661</strain>
    </source>
</reference>
<protein>
    <submittedName>
        <fullName evidence="1">Uncharacterized protein</fullName>
    </submittedName>
</protein>
<dbReference type="AlphaFoldDB" id="A0A545ASZ8"/>
<gene>
    <name evidence="1" type="ORF">FL583_16940</name>
</gene>
<dbReference type="RefSeq" id="WP_142705638.1">
    <property type="nucleotide sequence ID" value="NZ_VIRS01000011.1"/>
</dbReference>
<dbReference type="EMBL" id="VIRS01000011">
    <property type="protein sequence ID" value="TQS43725.1"/>
    <property type="molecule type" value="Genomic_DNA"/>
</dbReference>
<proteinExistence type="predicted"/>
<evidence type="ECO:0000313" key="2">
    <source>
        <dbReference type="Proteomes" id="UP000317982"/>
    </source>
</evidence>